<gene>
    <name evidence="9" type="ORF">SAMN06295998_1327</name>
</gene>
<evidence type="ECO:0000313" key="9">
    <source>
        <dbReference type="EMBL" id="SMD10340.1"/>
    </source>
</evidence>
<dbReference type="Proteomes" id="UP000192330">
    <property type="component" value="Unassembled WGS sequence"/>
</dbReference>
<dbReference type="InterPro" id="IPR035906">
    <property type="entry name" value="MetI-like_sf"/>
</dbReference>
<feature type="transmembrane region" description="Helical" evidence="7">
    <location>
        <begin position="140"/>
        <end position="160"/>
    </location>
</feature>
<feature type="domain" description="ABC transmembrane type-1" evidence="8">
    <location>
        <begin position="101"/>
        <end position="313"/>
    </location>
</feature>
<dbReference type="CDD" id="cd06261">
    <property type="entry name" value="TM_PBP2"/>
    <property type="match status" value="1"/>
</dbReference>
<evidence type="ECO:0000313" key="10">
    <source>
        <dbReference type="Proteomes" id="UP000192330"/>
    </source>
</evidence>
<dbReference type="RefSeq" id="WP_084355002.1">
    <property type="nucleotide sequence ID" value="NZ_FWYD01000032.1"/>
</dbReference>
<keyword evidence="5 7" id="KW-1133">Transmembrane helix</keyword>
<dbReference type="EMBL" id="FWYD01000032">
    <property type="protein sequence ID" value="SMD10340.1"/>
    <property type="molecule type" value="Genomic_DNA"/>
</dbReference>
<evidence type="ECO:0000256" key="3">
    <source>
        <dbReference type="ARBA" id="ARBA00022475"/>
    </source>
</evidence>
<dbReference type="SUPFAM" id="SSF161098">
    <property type="entry name" value="MetI-like"/>
    <property type="match status" value="1"/>
</dbReference>
<accession>A0A1W2EKU9</accession>
<feature type="transmembrane region" description="Helical" evidence="7">
    <location>
        <begin position="247"/>
        <end position="274"/>
    </location>
</feature>
<dbReference type="AlphaFoldDB" id="A0A1W2EKU9"/>
<dbReference type="Gene3D" id="1.10.3720.10">
    <property type="entry name" value="MetI-like"/>
    <property type="match status" value="1"/>
</dbReference>
<feature type="transmembrane region" description="Helical" evidence="7">
    <location>
        <begin position="294"/>
        <end position="320"/>
    </location>
</feature>
<protein>
    <submittedName>
        <fullName evidence="9">Peptide/nickel transport system permease protein</fullName>
    </submittedName>
</protein>
<evidence type="ECO:0000259" key="8">
    <source>
        <dbReference type="PROSITE" id="PS50928"/>
    </source>
</evidence>
<feature type="transmembrane region" description="Helical" evidence="7">
    <location>
        <begin position="190"/>
        <end position="208"/>
    </location>
</feature>
<dbReference type="InterPro" id="IPR045621">
    <property type="entry name" value="BPD_transp_1_N"/>
</dbReference>
<dbReference type="OrthoDB" id="9807402at2"/>
<organism evidence="9 10">
    <name type="scientific">Primorskyibacter flagellatus</name>
    <dbReference type="NCBI Taxonomy" id="1387277"/>
    <lineage>
        <taxon>Bacteria</taxon>
        <taxon>Pseudomonadati</taxon>
        <taxon>Pseudomonadota</taxon>
        <taxon>Alphaproteobacteria</taxon>
        <taxon>Rhodobacterales</taxon>
        <taxon>Roseobacteraceae</taxon>
        <taxon>Primorskyibacter</taxon>
    </lineage>
</organism>
<keyword evidence="2 7" id="KW-0813">Transport</keyword>
<reference evidence="9 10" key="1">
    <citation type="submission" date="2017-04" db="EMBL/GenBank/DDBJ databases">
        <authorList>
            <person name="Afonso C.L."/>
            <person name="Miller P.J."/>
            <person name="Scott M.A."/>
            <person name="Spackman E."/>
            <person name="Goraichik I."/>
            <person name="Dimitrov K.M."/>
            <person name="Suarez D.L."/>
            <person name="Swayne D.E."/>
        </authorList>
    </citation>
    <scope>NUCLEOTIDE SEQUENCE [LARGE SCALE GENOMIC DNA]</scope>
    <source>
        <strain evidence="9 10">CGMCC 1.12644</strain>
    </source>
</reference>
<dbReference type="Pfam" id="PF19300">
    <property type="entry name" value="BPD_transp_1_N"/>
    <property type="match status" value="1"/>
</dbReference>
<dbReference type="STRING" id="1387277.SAMN06295998_1327"/>
<evidence type="ECO:0000256" key="6">
    <source>
        <dbReference type="ARBA" id="ARBA00023136"/>
    </source>
</evidence>
<keyword evidence="10" id="KW-1185">Reference proteome</keyword>
<dbReference type="PANTHER" id="PTHR43163">
    <property type="entry name" value="DIPEPTIDE TRANSPORT SYSTEM PERMEASE PROTEIN DPPB-RELATED"/>
    <property type="match status" value="1"/>
</dbReference>
<evidence type="ECO:0000256" key="4">
    <source>
        <dbReference type="ARBA" id="ARBA00022692"/>
    </source>
</evidence>
<dbReference type="InterPro" id="IPR000515">
    <property type="entry name" value="MetI-like"/>
</dbReference>
<dbReference type="PROSITE" id="PS50928">
    <property type="entry name" value="ABC_TM1"/>
    <property type="match status" value="1"/>
</dbReference>
<feature type="transmembrane region" description="Helical" evidence="7">
    <location>
        <begin position="12"/>
        <end position="29"/>
    </location>
</feature>
<sequence length="332" mass="36330">MLFFLYKRLQSAVVVLFAFSFVVFYLVQLPPGDYADAWAAARAAAGDRVTPDEVENIRQTYGLDRPFLVQYVSWIGSVLTGDLGYSFEFQKPVSHVLSERLPLTLAISFGALFVVYAVGIPLGIYSAVRRQSVVDYSATFIGYIGLATPNFLLALILVYFGQRWFGLSAGGVLSPEFLGEPWTTAKVVDFLTHLIIPVLVLGTAGTAAQVRTMRSTMLDELNRPYVTSARATGLPMRRAVLKYPTRVALIPIVATIGWELTSVISGAPIVGIVLSLPDMGPVFLQSLVNQDMPLAGSILLIYYLLVVIGTLISDLLLFALDPRIRQSVESAR</sequence>
<keyword evidence="3" id="KW-1003">Cell membrane</keyword>
<proteinExistence type="inferred from homology"/>
<comment type="subcellular location">
    <subcellularLocation>
        <location evidence="1 7">Cell membrane</location>
        <topology evidence="1 7">Multi-pass membrane protein</topology>
    </subcellularLocation>
</comment>
<comment type="similarity">
    <text evidence="7">Belongs to the binding-protein-dependent transport system permease family.</text>
</comment>
<evidence type="ECO:0000256" key="1">
    <source>
        <dbReference type="ARBA" id="ARBA00004651"/>
    </source>
</evidence>
<keyword evidence="6 7" id="KW-0472">Membrane</keyword>
<feature type="transmembrane region" description="Helical" evidence="7">
    <location>
        <begin position="105"/>
        <end position="128"/>
    </location>
</feature>
<dbReference type="GO" id="GO:0005886">
    <property type="term" value="C:plasma membrane"/>
    <property type="evidence" value="ECO:0007669"/>
    <property type="project" value="UniProtKB-SubCell"/>
</dbReference>
<dbReference type="GO" id="GO:0055085">
    <property type="term" value="P:transmembrane transport"/>
    <property type="evidence" value="ECO:0007669"/>
    <property type="project" value="InterPro"/>
</dbReference>
<dbReference type="PANTHER" id="PTHR43163:SF6">
    <property type="entry name" value="DIPEPTIDE TRANSPORT SYSTEM PERMEASE PROTEIN DPPB-RELATED"/>
    <property type="match status" value="1"/>
</dbReference>
<evidence type="ECO:0000256" key="5">
    <source>
        <dbReference type="ARBA" id="ARBA00022989"/>
    </source>
</evidence>
<keyword evidence="4 7" id="KW-0812">Transmembrane</keyword>
<evidence type="ECO:0000256" key="2">
    <source>
        <dbReference type="ARBA" id="ARBA00022448"/>
    </source>
</evidence>
<evidence type="ECO:0000256" key="7">
    <source>
        <dbReference type="RuleBase" id="RU363032"/>
    </source>
</evidence>
<dbReference type="Pfam" id="PF00528">
    <property type="entry name" value="BPD_transp_1"/>
    <property type="match status" value="1"/>
</dbReference>
<name>A0A1W2EKU9_9RHOB</name>